<keyword evidence="1" id="KW-1133">Transmembrane helix</keyword>
<feature type="transmembrane region" description="Helical" evidence="1">
    <location>
        <begin position="372"/>
        <end position="394"/>
    </location>
</feature>
<dbReference type="InterPro" id="IPR010540">
    <property type="entry name" value="CmpB_TMEM229"/>
</dbReference>
<comment type="caution">
    <text evidence="2">The sequence shown here is derived from an EMBL/GenBank/DDBJ whole genome shotgun (WGS) entry which is preliminary data.</text>
</comment>
<feature type="transmembrane region" description="Helical" evidence="1">
    <location>
        <begin position="335"/>
        <end position="352"/>
    </location>
</feature>
<gene>
    <name evidence="2" type="ORF">LKD70_17665</name>
</gene>
<dbReference type="Pfam" id="PF06541">
    <property type="entry name" value="ABC_trans_CmpB"/>
    <property type="match status" value="2"/>
</dbReference>
<protein>
    <submittedName>
        <fullName evidence="2">ABC transporter permease</fullName>
    </submittedName>
</protein>
<keyword evidence="3" id="KW-1185">Reference proteome</keyword>
<accession>A0ABS8G1M7</accession>
<evidence type="ECO:0000313" key="2">
    <source>
        <dbReference type="EMBL" id="MCC2256212.1"/>
    </source>
</evidence>
<feature type="transmembrane region" description="Helical" evidence="1">
    <location>
        <begin position="12"/>
        <end position="29"/>
    </location>
</feature>
<reference evidence="2 3" key="1">
    <citation type="submission" date="2021-10" db="EMBL/GenBank/DDBJ databases">
        <title>Anaerobic single-cell dispensing facilitates the cultivation of human gut bacteria.</title>
        <authorList>
            <person name="Afrizal A."/>
        </authorList>
    </citation>
    <scope>NUCLEOTIDE SEQUENCE [LARGE SCALE GENOMIC DNA]</scope>
    <source>
        <strain evidence="2 3">CLA-AA-H200</strain>
    </source>
</reference>
<feature type="transmembrane region" description="Helical" evidence="1">
    <location>
        <begin position="305"/>
        <end position="323"/>
    </location>
</feature>
<organism evidence="2 3">
    <name type="scientific">Ruminococcus turbiniformis</name>
    <dbReference type="NCBI Taxonomy" id="2881258"/>
    <lineage>
        <taxon>Bacteria</taxon>
        <taxon>Bacillati</taxon>
        <taxon>Bacillota</taxon>
        <taxon>Clostridia</taxon>
        <taxon>Eubacteriales</taxon>
        <taxon>Oscillospiraceae</taxon>
        <taxon>Ruminococcus</taxon>
    </lineage>
</organism>
<sequence>MNYTGTELLWLFLIYSFLGWAIEAAVGSAKNRKFVNRGFSTGPYCLVYGVAAVLMTVTLSELKSNLFFLFVFCGVQATVIEWFTGKFLERLNHNKWWDYSNKKFNFDGYICLQYSLLWAALGTFCIHFGTPALVFVFDLIPEPVRTIVLWAACIIIALDVGTSFLAVFHLRKDAPDPIATGRKFIDSLRNFFLTGIGFVERRMIKAYPVIEQKAELASKDGRFAEGCGFYKLVWLYVIGCLLGDITETIFCRITAGEWMSRSSLVWGPFSIVWGMAIVLATVLLYKDREKADRHIFIVGTLLGGAYEYACSVLTEIFFGRVFWDYSKIPFNLGGRINLLYCFFWGIAAVVWIKGLYPKFSGWIEKIPKVTGYILTWILVVFMAADMLVSAAALIRYDARSKGDKADNVIEYILDDRFDDERMERIYPNAIEK</sequence>
<dbReference type="RefSeq" id="WP_227709187.1">
    <property type="nucleotide sequence ID" value="NZ_JAJEQX010000057.1"/>
</dbReference>
<feature type="transmembrane region" description="Helical" evidence="1">
    <location>
        <begin position="66"/>
        <end position="88"/>
    </location>
</feature>
<feature type="transmembrane region" description="Helical" evidence="1">
    <location>
        <begin position="264"/>
        <end position="285"/>
    </location>
</feature>
<dbReference type="EMBL" id="JAJEQX010000057">
    <property type="protein sequence ID" value="MCC2256212.1"/>
    <property type="molecule type" value="Genomic_DNA"/>
</dbReference>
<feature type="transmembrane region" description="Helical" evidence="1">
    <location>
        <begin position="41"/>
        <end position="60"/>
    </location>
</feature>
<feature type="transmembrane region" description="Helical" evidence="1">
    <location>
        <begin position="109"/>
        <end position="135"/>
    </location>
</feature>
<keyword evidence="1" id="KW-0472">Membrane</keyword>
<keyword evidence="1" id="KW-0812">Transmembrane</keyword>
<evidence type="ECO:0000256" key="1">
    <source>
        <dbReference type="SAM" id="Phobius"/>
    </source>
</evidence>
<name>A0ABS8G1M7_9FIRM</name>
<proteinExistence type="predicted"/>
<dbReference type="Proteomes" id="UP001198151">
    <property type="component" value="Unassembled WGS sequence"/>
</dbReference>
<feature type="transmembrane region" description="Helical" evidence="1">
    <location>
        <begin position="147"/>
        <end position="168"/>
    </location>
</feature>
<evidence type="ECO:0000313" key="3">
    <source>
        <dbReference type="Proteomes" id="UP001198151"/>
    </source>
</evidence>